<evidence type="ECO:0000259" key="13">
    <source>
        <dbReference type="PROSITE" id="PS50893"/>
    </source>
</evidence>
<dbReference type="CDD" id="cd18577">
    <property type="entry name" value="ABC_6TM_Pgp_ABCB1_D1_like"/>
    <property type="match status" value="1"/>
</dbReference>
<dbReference type="Gene3D" id="3.40.50.300">
    <property type="entry name" value="P-loop containing nucleotide triphosphate hydrolases"/>
    <property type="match status" value="2"/>
</dbReference>
<feature type="compositionally biased region" description="Basic and acidic residues" evidence="11">
    <location>
        <begin position="624"/>
        <end position="635"/>
    </location>
</feature>
<dbReference type="GO" id="GO:0005743">
    <property type="term" value="C:mitochondrial inner membrane"/>
    <property type="evidence" value="ECO:0007669"/>
    <property type="project" value="TreeGrafter"/>
</dbReference>
<dbReference type="GO" id="GO:0090374">
    <property type="term" value="P:oligopeptide export from mitochondrion"/>
    <property type="evidence" value="ECO:0007669"/>
    <property type="project" value="TreeGrafter"/>
</dbReference>
<accession>A0A507AX74</accession>
<dbReference type="CDD" id="cd18578">
    <property type="entry name" value="ABC_6TM_Pgp_ABCB1_D2_like"/>
    <property type="match status" value="1"/>
</dbReference>
<dbReference type="GO" id="GO:0016887">
    <property type="term" value="F:ATP hydrolysis activity"/>
    <property type="evidence" value="ECO:0007669"/>
    <property type="project" value="InterPro"/>
</dbReference>
<feature type="transmembrane region" description="Helical" evidence="12">
    <location>
        <begin position="34"/>
        <end position="54"/>
    </location>
</feature>
<name>A0A507AX74_9PEZI</name>
<evidence type="ECO:0000313" key="15">
    <source>
        <dbReference type="EMBL" id="TPX11346.1"/>
    </source>
</evidence>
<feature type="transmembrane region" description="Helical" evidence="12">
    <location>
        <begin position="88"/>
        <end position="112"/>
    </location>
</feature>
<reference evidence="15 16" key="1">
    <citation type="submission" date="2019-06" db="EMBL/GenBank/DDBJ databases">
        <title>Draft genome sequence of the filamentous fungus Phialemoniopsis curvata isolated from diesel fuel.</title>
        <authorList>
            <person name="Varaljay V.A."/>
            <person name="Lyon W.J."/>
            <person name="Crouch A.L."/>
            <person name="Drake C.E."/>
            <person name="Hollomon J.M."/>
            <person name="Nadeau L.J."/>
            <person name="Nunn H.S."/>
            <person name="Stevenson B.S."/>
            <person name="Bojanowski C.L."/>
            <person name="Crookes-Goodson W.J."/>
        </authorList>
    </citation>
    <scope>NUCLEOTIDE SEQUENCE [LARGE SCALE GENOMIC DNA]</scope>
    <source>
        <strain evidence="15 16">D216</strain>
    </source>
</reference>
<evidence type="ECO:0000259" key="14">
    <source>
        <dbReference type="PROSITE" id="PS50929"/>
    </source>
</evidence>
<dbReference type="FunFam" id="1.20.1560.10:FF:000057">
    <property type="entry name" value="ABC multidrug transporter SitT"/>
    <property type="match status" value="2"/>
</dbReference>
<dbReference type="PANTHER" id="PTHR43394:SF27">
    <property type="entry name" value="ATP-DEPENDENT TRANSLOCASE ABCB1-LIKE"/>
    <property type="match status" value="1"/>
</dbReference>
<evidence type="ECO:0000256" key="6">
    <source>
        <dbReference type="ARBA" id="ARBA00022741"/>
    </source>
</evidence>
<dbReference type="Pfam" id="PF00005">
    <property type="entry name" value="ABC_tran"/>
    <property type="match status" value="2"/>
</dbReference>
<feature type="transmembrane region" description="Helical" evidence="12">
    <location>
        <begin position="908"/>
        <end position="928"/>
    </location>
</feature>
<keyword evidence="6" id="KW-0547">Nucleotide-binding</keyword>
<feature type="transmembrane region" description="Helical" evidence="12">
    <location>
        <begin position="940"/>
        <end position="962"/>
    </location>
</feature>
<feature type="transmembrane region" description="Helical" evidence="12">
    <location>
        <begin position="161"/>
        <end position="181"/>
    </location>
</feature>
<dbReference type="CDD" id="cd03249">
    <property type="entry name" value="ABC_MTABC3_MDL1_MDL2"/>
    <property type="match status" value="1"/>
</dbReference>
<keyword evidence="10" id="KW-0325">Glycoprotein</keyword>
<dbReference type="GeneID" id="41968611"/>
<organism evidence="15 16">
    <name type="scientific">Thyridium curvatum</name>
    <dbReference type="NCBI Taxonomy" id="1093900"/>
    <lineage>
        <taxon>Eukaryota</taxon>
        <taxon>Fungi</taxon>
        <taxon>Dikarya</taxon>
        <taxon>Ascomycota</taxon>
        <taxon>Pezizomycotina</taxon>
        <taxon>Sordariomycetes</taxon>
        <taxon>Sordariomycetidae</taxon>
        <taxon>Thyridiales</taxon>
        <taxon>Thyridiaceae</taxon>
        <taxon>Thyridium</taxon>
    </lineage>
</organism>
<feature type="domain" description="ABC transmembrane type-1" evidence="14">
    <location>
        <begin position="39"/>
        <end position="329"/>
    </location>
</feature>
<dbReference type="GO" id="GO:0012505">
    <property type="term" value="C:endomembrane system"/>
    <property type="evidence" value="ECO:0007669"/>
    <property type="project" value="UniProtKB-SubCell"/>
</dbReference>
<dbReference type="PANTHER" id="PTHR43394">
    <property type="entry name" value="ATP-DEPENDENT PERMEASE MDL1, MITOCHONDRIAL"/>
    <property type="match status" value="1"/>
</dbReference>
<dbReference type="InParanoid" id="A0A507AX74"/>
<comment type="subcellular location">
    <subcellularLocation>
        <location evidence="2">Endomembrane system</location>
    </subcellularLocation>
    <subcellularLocation>
        <location evidence="1">Membrane</location>
        <topology evidence="1">Multi-pass membrane protein</topology>
    </subcellularLocation>
</comment>
<feature type="transmembrane region" description="Helical" evidence="12">
    <location>
        <begin position="266"/>
        <end position="289"/>
    </location>
</feature>
<evidence type="ECO:0000256" key="3">
    <source>
        <dbReference type="ARBA" id="ARBA00007577"/>
    </source>
</evidence>
<keyword evidence="9 12" id="KW-0472">Membrane</keyword>
<feature type="transmembrane region" description="Helical" evidence="12">
    <location>
        <begin position="187"/>
        <end position="206"/>
    </location>
</feature>
<protein>
    <submittedName>
        <fullName evidence="15">Uncharacterized protein</fullName>
    </submittedName>
</protein>
<dbReference type="RefSeq" id="XP_030993057.1">
    <property type="nucleotide sequence ID" value="XM_031134437.1"/>
</dbReference>
<dbReference type="InterPro" id="IPR003439">
    <property type="entry name" value="ABC_transporter-like_ATP-bd"/>
</dbReference>
<dbReference type="SMART" id="SM00382">
    <property type="entry name" value="AAA"/>
    <property type="match status" value="2"/>
</dbReference>
<feature type="compositionally biased region" description="Acidic residues" evidence="11">
    <location>
        <begin position="614"/>
        <end position="623"/>
    </location>
</feature>
<evidence type="ECO:0000256" key="1">
    <source>
        <dbReference type="ARBA" id="ARBA00004141"/>
    </source>
</evidence>
<feature type="transmembrane region" description="Helical" evidence="12">
    <location>
        <begin position="301"/>
        <end position="321"/>
    </location>
</feature>
<feature type="transmembrane region" description="Helical" evidence="12">
    <location>
        <begin position="677"/>
        <end position="701"/>
    </location>
</feature>
<dbReference type="InterPro" id="IPR027417">
    <property type="entry name" value="P-loop_NTPase"/>
</dbReference>
<dbReference type="Proteomes" id="UP000319257">
    <property type="component" value="Unassembled WGS sequence"/>
</dbReference>
<dbReference type="EMBL" id="SKBQ01000004">
    <property type="protein sequence ID" value="TPX11346.1"/>
    <property type="molecule type" value="Genomic_DNA"/>
</dbReference>
<evidence type="ECO:0000256" key="7">
    <source>
        <dbReference type="ARBA" id="ARBA00022840"/>
    </source>
</evidence>
<feature type="transmembrane region" description="Helical" evidence="12">
    <location>
        <begin position="800"/>
        <end position="820"/>
    </location>
</feature>
<evidence type="ECO:0000313" key="16">
    <source>
        <dbReference type="Proteomes" id="UP000319257"/>
    </source>
</evidence>
<evidence type="ECO:0000256" key="11">
    <source>
        <dbReference type="SAM" id="MobiDB-lite"/>
    </source>
</evidence>
<dbReference type="GO" id="GO:0015421">
    <property type="term" value="F:ABC-type oligopeptide transporter activity"/>
    <property type="evidence" value="ECO:0007669"/>
    <property type="project" value="TreeGrafter"/>
</dbReference>
<comment type="similarity">
    <text evidence="3">Belongs to the ABC transporter superfamily. ABCB family. Multidrug resistance exporter (TC 3.A.1.201) subfamily.</text>
</comment>
<evidence type="ECO:0000256" key="2">
    <source>
        <dbReference type="ARBA" id="ARBA00004308"/>
    </source>
</evidence>
<keyword evidence="4" id="KW-0813">Transport</keyword>
<dbReference type="InterPro" id="IPR017871">
    <property type="entry name" value="ABC_transporter-like_CS"/>
</dbReference>
<dbReference type="PROSITE" id="PS00211">
    <property type="entry name" value="ABC_TRANSPORTER_1"/>
    <property type="match status" value="2"/>
</dbReference>
<dbReference type="Gene3D" id="1.20.1560.10">
    <property type="entry name" value="ABC transporter type 1, transmembrane domain"/>
    <property type="match status" value="1"/>
</dbReference>
<gene>
    <name evidence="15" type="ORF">E0L32_001164</name>
</gene>
<dbReference type="OrthoDB" id="6500128at2759"/>
<feature type="region of interest" description="Disordered" evidence="11">
    <location>
        <begin position="612"/>
        <end position="641"/>
    </location>
</feature>
<dbReference type="InterPro" id="IPR011527">
    <property type="entry name" value="ABC1_TM_dom"/>
</dbReference>
<dbReference type="PROSITE" id="PS50893">
    <property type="entry name" value="ABC_TRANSPORTER_2"/>
    <property type="match status" value="2"/>
</dbReference>
<dbReference type="InterPro" id="IPR039421">
    <property type="entry name" value="Type_1_exporter"/>
</dbReference>
<keyword evidence="8 12" id="KW-1133">Transmembrane helix</keyword>
<feature type="domain" description="ABC transmembrane type-1" evidence="14">
    <location>
        <begin position="681"/>
        <end position="968"/>
    </location>
</feature>
<evidence type="ECO:0000256" key="12">
    <source>
        <dbReference type="SAM" id="Phobius"/>
    </source>
</evidence>
<feature type="transmembrane region" description="Helical" evidence="12">
    <location>
        <begin position="721"/>
        <end position="752"/>
    </location>
</feature>
<dbReference type="PROSITE" id="PS50929">
    <property type="entry name" value="ABC_TM1F"/>
    <property type="match status" value="2"/>
</dbReference>
<evidence type="ECO:0000256" key="10">
    <source>
        <dbReference type="ARBA" id="ARBA00023180"/>
    </source>
</evidence>
<dbReference type="Pfam" id="PF00664">
    <property type="entry name" value="ABC_membrane"/>
    <property type="match status" value="2"/>
</dbReference>
<dbReference type="InterPro" id="IPR003593">
    <property type="entry name" value="AAA+_ATPase"/>
</dbReference>
<dbReference type="SUPFAM" id="SSF52540">
    <property type="entry name" value="P-loop containing nucleoside triphosphate hydrolases"/>
    <property type="match status" value="2"/>
</dbReference>
<keyword evidence="16" id="KW-1185">Reference proteome</keyword>
<keyword evidence="5 12" id="KW-0812">Transmembrane</keyword>
<dbReference type="GO" id="GO:0005524">
    <property type="term" value="F:ATP binding"/>
    <property type="evidence" value="ECO:0007669"/>
    <property type="project" value="UniProtKB-KW"/>
</dbReference>
<keyword evidence="7" id="KW-0067">ATP-binding</keyword>
<dbReference type="FunFam" id="3.40.50.300:FF:001530">
    <property type="entry name" value="ABC multidrug transporter (Eurofung)"/>
    <property type="match status" value="1"/>
</dbReference>
<dbReference type="STRING" id="1093900.A0A507AX74"/>
<dbReference type="SUPFAM" id="SSF90123">
    <property type="entry name" value="ABC transporter transmembrane region"/>
    <property type="match status" value="2"/>
</dbReference>
<evidence type="ECO:0000256" key="8">
    <source>
        <dbReference type="ARBA" id="ARBA00022989"/>
    </source>
</evidence>
<proteinExistence type="inferred from homology"/>
<sequence length="1284" mass="140815">MEADPKARSDGGSKNKSALSSYIRVFKYNDGLGWAMNGGAVVCMIASGTLLPLMDIVFGKFVTAFNDFAIGTLTPDGYREEVTKYTLYYIYLFIAKFALGYIWLVLVSMSAIRTTKNLRITFLRQTLRQEIGYFDSSEAGSITGHVTTNVNLVNQGISEKLGLTIQAIATFVTAFIVAFAVQWKLTLITIAVVPTILIVTFICMAIDTKQENQIMAIYARAGRLAEEIMASIRNVHAFWAFEKLSTKYESILDEARVVGLKKSPNYAVLFSVEFFCIFAGYGLAFWQGIRMFHSGEITQPGNIVTVIFAIIVAAQALTIIAPQLVTLSKATAAAQALFEVIDRESQIDPLSESGSAPATCEGDIQLQDVDFSYPSRPGVQILKQLTLSIPAKKVTAIVGASGSGKSTIIGLLERWFAPAAGSIKMDGVALDEYNLKWLRTNVRLVQQEPILFRGSIFWNVANGLAGTEAMDLPEAEKRAKVEEACRAAYAHDFVEKLPQGYDTVIGERGAMLSGGQKQRIAIARSIISNPKVLLLDEATSALDPSAEKIVQRALNNVAVDRTMVVIAHRLSTIRDADNIVVMSSGTIVEQGTHEELIRADGAYARLVRAQDLSGAEDDEDEAERTETGSDPELHMRKTKSVARSEHAVDETRIEGVGDERKNLLTCLFIVVREQESFWPFFLLALTSAFGGATYPALAIIFSHIMEAFTLTGQAILDRGNFYALMFFVVALGNLVLYAVLGWVCNVVAQVVIKKYRLELFRLILKQDIAFFDRPRNSTGALASRLSTEPTHLQELLSMNIGLILIIIINLLSSCILAIAYGWKLGLAMSLGAIPPLVFSGYLRIRLEFKLDGDTSKWFADSAGIASEAVLAIRTVASLALEQDIINNFKATLDHIAARSIASLGWTMLWYSLSQSMSFLAMALGFWYGGQLVSTGEYTPTQFYVVFIATIFSGEAAATFFTYSTSLTKATNAANHIFQLRKSVRSEMDEEHDADSEKPRQNGPELSCDRLEFAYPQRPSTRVLKGISLNVEPGQFVAFVGASGCGKTTMIGLLERFYDPTRGILCYDGKDVSSIHLGQYRSEIALVQQEPVLYQGSIRENILMGLDDSKIREGVPEEQVLQACRQANIETFISSLPDGLNTACGSQGLQLSGGQRQRIAIARALIRKPRLLLLDEATSSLDTESERIVQEALEAAAKGETDEGGTPTRLRTTVAVAHRLSTIKGADKIFVFAEGRIVESGSHEDLLGRRGMYYDMCLGQSLDRADIDIEAQQATQLPTAASFFD</sequence>
<comment type="caution">
    <text evidence="15">The sequence shown here is derived from an EMBL/GenBank/DDBJ whole genome shotgun (WGS) entry which is preliminary data.</text>
</comment>
<feature type="domain" description="ABC transporter" evidence="13">
    <location>
        <begin position="364"/>
        <end position="609"/>
    </location>
</feature>
<evidence type="ECO:0000256" key="9">
    <source>
        <dbReference type="ARBA" id="ARBA00023136"/>
    </source>
</evidence>
<evidence type="ECO:0000256" key="5">
    <source>
        <dbReference type="ARBA" id="ARBA00022692"/>
    </source>
</evidence>
<dbReference type="InterPro" id="IPR036640">
    <property type="entry name" value="ABC1_TM_sf"/>
</dbReference>
<dbReference type="FunFam" id="3.40.50.300:FF:000967">
    <property type="entry name" value="ABC multidrug transporter mdr4"/>
    <property type="match status" value="1"/>
</dbReference>
<evidence type="ECO:0000256" key="4">
    <source>
        <dbReference type="ARBA" id="ARBA00022448"/>
    </source>
</evidence>
<feature type="domain" description="ABC transporter" evidence="13">
    <location>
        <begin position="1005"/>
        <end position="1258"/>
    </location>
</feature>